<dbReference type="NCBIfam" id="TIGR01439">
    <property type="entry name" value="lp_hng_hel_AbrB"/>
    <property type="match status" value="1"/>
</dbReference>
<dbReference type="GO" id="GO:0003677">
    <property type="term" value="F:DNA binding"/>
    <property type="evidence" value="ECO:0007669"/>
    <property type="project" value="UniProtKB-UniRule"/>
</dbReference>
<organism evidence="3 4">
    <name type="scientific">Desulfosporosinus youngiae DSM 17734</name>
    <dbReference type="NCBI Taxonomy" id="768710"/>
    <lineage>
        <taxon>Bacteria</taxon>
        <taxon>Bacillati</taxon>
        <taxon>Bacillota</taxon>
        <taxon>Clostridia</taxon>
        <taxon>Eubacteriales</taxon>
        <taxon>Desulfitobacteriaceae</taxon>
        <taxon>Desulfosporosinus</taxon>
    </lineage>
</organism>
<name>H5XYT2_9FIRM</name>
<dbReference type="OrthoDB" id="9811597at2"/>
<dbReference type="EMBL" id="CM001441">
    <property type="protein sequence ID" value="EHQ91638.1"/>
    <property type="molecule type" value="Genomic_DNA"/>
</dbReference>
<keyword evidence="4" id="KW-1185">Reference proteome</keyword>
<proteinExistence type="predicted"/>
<evidence type="ECO:0000256" key="1">
    <source>
        <dbReference type="PROSITE-ProRule" id="PRU01076"/>
    </source>
</evidence>
<dbReference type="Pfam" id="PF04014">
    <property type="entry name" value="MazE_antitoxin"/>
    <property type="match status" value="1"/>
</dbReference>
<feature type="domain" description="SpoVT-AbrB" evidence="2">
    <location>
        <begin position="16"/>
        <end position="62"/>
    </location>
</feature>
<dbReference type="InterPro" id="IPR037914">
    <property type="entry name" value="SpoVT-AbrB_sf"/>
</dbReference>
<evidence type="ECO:0000259" key="2">
    <source>
        <dbReference type="PROSITE" id="PS51740"/>
    </source>
</evidence>
<evidence type="ECO:0000313" key="3">
    <source>
        <dbReference type="EMBL" id="EHQ91638.1"/>
    </source>
</evidence>
<reference evidence="3 4" key="1">
    <citation type="submission" date="2011-11" db="EMBL/GenBank/DDBJ databases">
        <title>The Noncontiguous Finished genome of Desulfosporosinus youngiae DSM 17734.</title>
        <authorList>
            <consortium name="US DOE Joint Genome Institute (JGI-PGF)"/>
            <person name="Lucas S."/>
            <person name="Han J."/>
            <person name="Lapidus A."/>
            <person name="Cheng J.-F."/>
            <person name="Goodwin L."/>
            <person name="Pitluck S."/>
            <person name="Peters L."/>
            <person name="Ovchinnikova G."/>
            <person name="Lu M."/>
            <person name="Land M.L."/>
            <person name="Hauser L."/>
            <person name="Pester M."/>
            <person name="Spring S."/>
            <person name="Ollivier B."/>
            <person name="Rattei T."/>
            <person name="Klenk H.-P."/>
            <person name="Wagner M."/>
            <person name="Loy A."/>
            <person name="Woyke T.J."/>
        </authorList>
    </citation>
    <scope>NUCLEOTIDE SEQUENCE [LARGE SCALE GENOMIC DNA]</scope>
    <source>
        <strain evidence="3 4">DSM 17734</strain>
    </source>
</reference>
<dbReference type="eggNOG" id="COG2002">
    <property type="taxonomic scope" value="Bacteria"/>
</dbReference>
<gene>
    <name evidence="3" type="ORF">DesyoDRAFT_4685</name>
</gene>
<dbReference type="InterPro" id="IPR007159">
    <property type="entry name" value="SpoVT-AbrB_dom"/>
</dbReference>
<sequence length="103" mass="11483">MSINNFSDDQAPGVVKATSRISSRGQIVIPIEIRKKLGIGEGDHLTFIAEKNGEVKVEAVKSQRITELFGILKTHKSFKPVDEIRKEAYEKMAQQELQDGEEG</sequence>
<evidence type="ECO:0000313" key="4">
    <source>
        <dbReference type="Proteomes" id="UP000005104"/>
    </source>
</evidence>
<keyword evidence="1" id="KW-0238">DNA-binding</keyword>
<dbReference type="PANTHER" id="PTHR34860">
    <property type="entry name" value="REPRESSOR-LIKE PROTEIN SSO7C3"/>
    <property type="match status" value="1"/>
</dbReference>
<dbReference type="Proteomes" id="UP000005104">
    <property type="component" value="Chromosome"/>
</dbReference>
<dbReference type="InterPro" id="IPR052975">
    <property type="entry name" value="Repressor-like_regulatory"/>
</dbReference>
<accession>H5XYT2</accession>
<dbReference type="SMART" id="SM00966">
    <property type="entry name" value="SpoVT_AbrB"/>
    <property type="match status" value="1"/>
</dbReference>
<dbReference type="STRING" id="768710.DesyoDRAFT_4685"/>
<protein>
    <submittedName>
        <fullName evidence="3">Looped-hinge helix DNA binding domain, AbrB family</fullName>
    </submittedName>
</protein>
<dbReference type="RefSeq" id="WP_007786644.1">
    <property type="nucleotide sequence ID" value="NZ_CM001441.1"/>
</dbReference>
<dbReference type="Gene3D" id="2.10.260.10">
    <property type="match status" value="1"/>
</dbReference>
<dbReference type="HOGENOM" id="CLU_158484_2_0_9"/>
<dbReference type="AlphaFoldDB" id="H5XYT2"/>
<dbReference type="PROSITE" id="PS51740">
    <property type="entry name" value="SPOVT_ABRB"/>
    <property type="match status" value="1"/>
</dbReference>
<dbReference type="SUPFAM" id="SSF89447">
    <property type="entry name" value="AbrB/MazE/MraZ-like"/>
    <property type="match status" value="1"/>
</dbReference>
<dbReference type="PANTHER" id="PTHR34860:SF6">
    <property type="entry name" value="REPRESSOR-LIKE PROTEIN SSO7C3"/>
    <property type="match status" value="1"/>
</dbReference>